<dbReference type="Pfam" id="PF00218">
    <property type="entry name" value="IGPS"/>
    <property type="match status" value="1"/>
</dbReference>
<dbReference type="PANTHER" id="PTHR22854">
    <property type="entry name" value="TRYPTOPHAN BIOSYNTHESIS PROTEIN"/>
    <property type="match status" value="1"/>
</dbReference>
<evidence type="ECO:0000313" key="11">
    <source>
        <dbReference type="Proteomes" id="UP000319836"/>
    </source>
</evidence>
<dbReference type="PROSITE" id="PS00614">
    <property type="entry name" value="IGPS"/>
    <property type="match status" value="1"/>
</dbReference>
<protein>
    <recommendedName>
        <fullName evidence="8">Indole-3-glycerol phosphate synthase</fullName>
        <shortName evidence="8">IGPS</shortName>
        <ecNumber evidence="8">4.1.1.48</ecNumber>
    </recommendedName>
</protein>
<evidence type="ECO:0000256" key="5">
    <source>
        <dbReference type="ARBA" id="ARBA00022822"/>
    </source>
</evidence>
<comment type="pathway">
    <text evidence="2 8">Amino-acid biosynthesis; L-tryptophan biosynthesis; L-tryptophan from chorismate: step 4/5.</text>
</comment>
<dbReference type="EMBL" id="VBPA01000287">
    <property type="protein sequence ID" value="TMQ69564.1"/>
    <property type="molecule type" value="Genomic_DNA"/>
</dbReference>
<evidence type="ECO:0000256" key="2">
    <source>
        <dbReference type="ARBA" id="ARBA00004696"/>
    </source>
</evidence>
<feature type="domain" description="Indole-3-glycerol phosphate synthase" evidence="9">
    <location>
        <begin position="10"/>
        <end position="263"/>
    </location>
</feature>
<keyword evidence="6 8" id="KW-0057">Aromatic amino acid biosynthesis</keyword>
<dbReference type="InterPro" id="IPR013785">
    <property type="entry name" value="Aldolase_TIM"/>
</dbReference>
<dbReference type="Gene3D" id="3.20.20.70">
    <property type="entry name" value="Aldolase class I"/>
    <property type="match status" value="1"/>
</dbReference>
<dbReference type="GO" id="GO:0004425">
    <property type="term" value="F:indole-3-glycerol-phosphate synthase activity"/>
    <property type="evidence" value="ECO:0007669"/>
    <property type="project" value="UniProtKB-UniRule"/>
</dbReference>
<dbReference type="AlphaFoldDB" id="A0A538U0Y4"/>
<comment type="catalytic activity">
    <reaction evidence="1 8">
        <text>1-(2-carboxyphenylamino)-1-deoxy-D-ribulose 5-phosphate + H(+) = (1S,2R)-1-C-(indol-3-yl)glycerol 3-phosphate + CO2 + H2O</text>
        <dbReference type="Rhea" id="RHEA:23476"/>
        <dbReference type="ChEBI" id="CHEBI:15377"/>
        <dbReference type="ChEBI" id="CHEBI:15378"/>
        <dbReference type="ChEBI" id="CHEBI:16526"/>
        <dbReference type="ChEBI" id="CHEBI:58613"/>
        <dbReference type="ChEBI" id="CHEBI:58866"/>
        <dbReference type="EC" id="4.1.1.48"/>
    </reaction>
</comment>
<organism evidence="10 11">
    <name type="scientific">Eiseniibacteriota bacterium</name>
    <dbReference type="NCBI Taxonomy" id="2212470"/>
    <lineage>
        <taxon>Bacteria</taxon>
        <taxon>Candidatus Eiseniibacteriota</taxon>
    </lineage>
</organism>
<evidence type="ECO:0000259" key="9">
    <source>
        <dbReference type="Pfam" id="PF00218"/>
    </source>
</evidence>
<keyword evidence="4 8" id="KW-0210">Decarboxylase</keyword>
<evidence type="ECO:0000256" key="4">
    <source>
        <dbReference type="ARBA" id="ARBA00022793"/>
    </source>
</evidence>
<dbReference type="NCBIfam" id="NF001377">
    <property type="entry name" value="PRK00278.2-4"/>
    <property type="match status" value="1"/>
</dbReference>
<evidence type="ECO:0000256" key="1">
    <source>
        <dbReference type="ARBA" id="ARBA00001633"/>
    </source>
</evidence>
<dbReference type="PANTHER" id="PTHR22854:SF2">
    <property type="entry name" value="INDOLE-3-GLYCEROL-PHOSPHATE SYNTHASE"/>
    <property type="match status" value="1"/>
</dbReference>
<keyword evidence="5 8" id="KW-0822">Tryptophan biosynthesis</keyword>
<evidence type="ECO:0000256" key="6">
    <source>
        <dbReference type="ARBA" id="ARBA00023141"/>
    </source>
</evidence>
<dbReference type="HAMAP" id="MF_00134_B">
    <property type="entry name" value="IGPS_B"/>
    <property type="match status" value="1"/>
</dbReference>
<name>A0A538U0Y4_UNCEI</name>
<sequence length="270" mass="29103">MADAPRADFLHRIATDRRGRVAEMERRVPGYALRAHLGPAPPAGRLERALRRPPGQPLRLVCEIKRASPSKGLLREDVDPVAIARLYEQGGASAVSIVTEPDHFRGDLAWVNAVRAAVRLPILLKDFVVDGYQLLDAAVRGADGVLLLAALLSEVTLQRLVTEALLLGLDALVEVHNEDELRVALRAGATLIGINHRDLRTFEVDLETSSRLLPRVPPLVTAVAESGISTPADLARLRATRCDAVLMGEVFMTSPEPAAQLASLLAAARG</sequence>
<dbReference type="SUPFAM" id="SSF51366">
    <property type="entry name" value="Ribulose-phoshate binding barrel"/>
    <property type="match status" value="1"/>
</dbReference>
<dbReference type="GO" id="GO:0004640">
    <property type="term" value="F:phosphoribosylanthranilate isomerase activity"/>
    <property type="evidence" value="ECO:0007669"/>
    <property type="project" value="TreeGrafter"/>
</dbReference>
<keyword evidence="3 8" id="KW-0028">Amino-acid biosynthesis</keyword>
<comment type="caution">
    <text evidence="10">The sequence shown here is derived from an EMBL/GenBank/DDBJ whole genome shotgun (WGS) entry which is preliminary data.</text>
</comment>
<dbReference type="InterPro" id="IPR045186">
    <property type="entry name" value="Indole-3-glycerol_P_synth"/>
</dbReference>
<proteinExistence type="inferred from homology"/>
<dbReference type="EC" id="4.1.1.48" evidence="8"/>
<evidence type="ECO:0000256" key="7">
    <source>
        <dbReference type="ARBA" id="ARBA00023239"/>
    </source>
</evidence>
<reference evidence="10 11" key="1">
    <citation type="journal article" date="2019" name="Nat. Microbiol.">
        <title>Mediterranean grassland soil C-N compound turnover is dependent on rainfall and depth, and is mediated by genomically divergent microorganisms.</title>
        <authorList>
            <person name="Diamond S."/>
            <person name="Andeer P.F."/>
            <person name="Li Z."/>
            <person name="Crits-Christoph A."/>
            <person name="Burstein D."/>
            <person name="Anantharaman K."/>
            <person name="Lane K.R."/>
            <person name="Thomas B.C."/>
            <person name="Pan C."/>
            <person name="Northen T.R."/>
            <person name="Banfield J.F."/>
        </authorList>
    </citation>
    <scope>NUCLEOTIDE SEQUENCE [LARGE SCALE GENOMIC DNA]</scope>
    <source>
        <strain evidence="10">WS_10</strain>
    </source>
</reference>
<dbReference type="InterPro" id="IPR001468">
    <property type="entry name" value="Indole-3-GlycerolPSynthase_CS"/>
</dbReference>
<keyword evidence="7 8" id="KW-0456">Lyase</keyword>
<evidence type="ECO:0000256" key="3">
    <source>
        <dbReference type="ARBA" id="ARBA00022605"/>
    </source>
</evidence>
<evidence type="ECO:0000313" key="10">
    <source>
        <dbReference type="EMBL" id="TMQ69564.1"/>
    </source>
</evidence>
<dbReference type="UniPathway" id="UPA00035">
    <property type="reaction ID" value="UER00043"/>
</dbReference>
<dbReference type="GO" id="GO:0000162">
    <property type="term" value="P:L-tryptophan biosynthetic process"/>
    <property type="evidence" value="ECO:0007669"/>
    <property type="project" value="UniProtKB-UniRule"/>
</dbReference>
<dbReference type="InterPro" id="IPR013798">
    <property type="entry name" value="Indole-3-glycerol_P_synth_dom"/>
</dbReference>
<gene>
    <name evidence="8 10" type="primary">trpC</name>
    <name evidence="10" type="ORF">E6K80_11265</name>
</gene>
<evidence type="ECO:0000256" key="8">
    <source>
        <dbReference type="HAMAP-Rule" id="MF_00134"/>
    </source>
</evidence>
<dbReference type="InterPro" id="IPR011060">
    <property type="entry name" value="RibuloseP-bd_barrel"/>
</dbReference>
<dbReference type="Proteomes" id="UP000319836">
    <property type="component" value="Unassembled WGS sequence"/>
</dbReference>
<accession>A0A538U0Y4</accession>
<comment type="similarity">
    <text evidence="8">Belongs to the TrpC family.</text>
</comment>
<dbReference type="CDD" id="cd00331">
    <property type="entry name" value="IGPS"/>
    <property type="match status" value="1"/>
</dbReference>
<dbReference type="FunFam" id="3.20.20.70:FF:000024">
    <property type="entry name" value="Indole-3-glycerol phosphate synthase"/>
    <property type="match status" value="1"/>
</dbReference>